<gene>
    <name evidence="1" type="ORF">EGYM00392_LOCUS2947</name>
</gene>
<dbReference type="AlphaFoldDB" id="A0A7S1HUU9"/>
<proteinExistence type="predicted"/>
<accession>A0A7S1HUU9</accession>
<dbReference type="EMBL" id="HBGA01008120">
    <property type="protein sequence ID" value="CAD8991902.1"/>
    <property type="molecule type" value="Transcribed_RNA"/>
</dbReference>
<sequence>MCVTGNEHSWNTLAQTCLRIEQVSPRQHQPRWGVDRAVLEQEPGCDLYAIVLQRGMVAVLAVSVEDGMLSLSVWVLPVAPWALKLTFSSWICAVEGYFVAKDPGIPKNPSLH</sequence>
<name>A0A7S1HUU9_9EUGL</name>
<protein>
    <submittedName>
        <fullName evidence="1">Uncharacterized protein</fullName>
    </submittedName>
</protein>
<reference evidence="1" key="1">
    <citation type="submission" date="2021-01" db="EMBL/GenBank/DDBJ databases">
        <authorList>
            <person name="Corre E."/>
            <person name="Pelletier E."/>
            <person name="Niang G."/>
            <person name="Scheremetjew M."/>
            <person name="Finn R."/>
            <person name="Kale V."/>
            <person name="Holt S."/>
            <person name="Cochrane G."/>
            <person name="Meng A."/>
            <person name="Brown T."/>
            <person name="Cohen L."/>
        </authorList>
    </citation>
    <scope>NUCLEOTIDE SEQUENCE</scope>
    <source>
        <strain evidence="1">NIES-381</strain>
    </source>
</reference>
<organism evidence="1">
    <name type="scientific">Eutreptiella gymnastica</name>
    <dbReference type="NCBI Taxonomy" id="73025"/>
    <lineage>
        <taxon>Eukaryota</taxon>
        <taxon>Discoba</taxon>
        <taxon>Euglenozoa</taxon>
        <taxon>Euglenida</taxon>
        <taxon>Spirocuta</taxon>
        <taxon>Euglenophyceae</taxon>
        <taxon>Eutreptiales</taxon>
        <taxon>Eutreptiaceae</taxon>
        <taxon>Eutreptiella</taxon>
    </lineage>
</organism>
<evidence type="ECO:0000313" key="1">
    <source>
        <dbReference type="EMBL" id="CAD8991902.1"/>
    </source>
</evidence>